<feature type="compositionally biased region" description="Polar residues" evidence="1">
    <location>
        <begin position="189"/>
        <end position="198"/>
    </location>
</feature>
<name>A0A165CWP3_EXIGL</name>
<dbReference type="EMBL" id="KV426279">
    <property type="protein sequence ID" value="KZV83312.1"/>
    <property type="molecule type" value="Genomic_DNA"/>
</dbReference>
<feature type="region of interest" description="Disordered" evidence="1">
    <location>
        <begin position="143"/>
        <end position="206"/>
    </location>
</feature>
<dbReference type="Proteomes" id="UP000077266">
    <property type="component" value="Unassembled WGS sequence"/>
</dbReference>
<sequence length="222" mass="25122">MDTQQPTHSRPEQRSDSYYDENWTTWHPMRTDRPSPVPLPLRPEDLIPDNPATSGRLGQLTPPLRSSPDPNMTWQTWHPSANDRPSPVLLPQRPEDLVQDISEALGLFGPRTPGPSETRNISPHVARPTRPELFVQETPIQPALFGPRAPAPQRRRPLPAPPVPPKPEQLILTETPVQPLLSGPRTPSGRPNQATNGWNGYPIQRTTEMDKMNTAWDNWRRK</sequence>
<protein>
    <submittedName>
        <fullName evidence="2">Uncharacterized protein</fullName>
    </submittedName>
</protein>
<feature type="region of interest" description="Disordered" evidence="1">
    <location>
        <begin position="106"/>
        <end position="129"/>
    </location>
</feature>
<keyword evidence="3" id="KW-1185">Reference proteome</keyword>
<evidence type="ECO:0000256" key="1">
    <source>
        <dbReference type="SAM" id="MobiDB-lite"/>
    </source>
</evidence>
<organism evidence="2 3">
    <name type="scientific">Exidia glandulosa HHB12029</name>
    <dbReference type="NCBI Taxonomy" id="1314781"/>
    <lineage>
        <taxon>Eukaryota</taxon>
        <taxon>Fungi</taxon>
        <taxon>Dikarya</taxon>
        <taxon>Basidiomycota</taxon>
        <taxon>Agaricomycotina</taxon>
        <taxon>Agaricomycetes</taxon>
        <taxon>Auriculariales</taxon>
        <taxon>Exidiaceae</taxon>
        <taxon>Exidia</taxon>
    </lineage>
</organism>
<gene>
    <name evidence="2" type="ORF">EXIGLDRAFT_317158</name>
</gene>
<feature type="compositionally biased region" description="Polar residues" evidence="1">
    <location>
        <begin position="68"/>
        <end position="79"/>
    </location>
</feature>
<reference evidence="2 3" key="1">
    <citation type="journal article" date="2016" name="Mol. Biol. Evol.">
        <title>Comparative Genomics of Early-Diverging Mushroom-Forming Fungi Provides Insights into the Origins of Lignocellulose Decay Capabilities.</title>
        <authorList>
            <person name="Nagy L.G."/>
            <person name="Riley R."/>
            <person name="Tritt A."/>
            <person name="Adam C."/>
            <person name="Daum C."/>
            <person name="Floudas D."/>
            <person name="Sun H."/>
            <person name="Yadav J.S."/>
            <person name="Pangilinan J."/>
            <person name="Larsson K.H."/>
            <person name="Matsuura K."/>
            <person name="Barry K."/>
            <person name="Labutti K."/>
            <person name="Kuo R."/>
            <person name="Ohm R.A."/>
            <person name="Bhattacharya S.S."/>
            <person name="Shirouzu T."/>
            <person name="Yoshinaga Y."/>
            <person name="Martin F.M."/>
            <person name="Grigoriev I.V."/>
            <person name="Hibbett D.S."/>
        </authorList>
    </citation>
    <scope>NUCLEOTIDE SEQUENCE [LARGE SCALE GENOMIC DNA]</scope>
    <source>
        <strain evidence="2 3">HHB12029</strain>
    </source>
</reference>
<evidence type="ECO:0000313" key="3">
    <source>
        <dbReference type="Proteomes" id="UP000077266"/>
    </source>
</evidence>
<proteinExistence type="predicted"/>
<evidence type="ECO:0000313" key="2">
    <source>
        <dbReference type="EMBL" id="KZV83312.1"/>
    </source>
</evidence>
<feature type="region of interest" description="Disordered" evidence="1">
    <location>
        <begin position="1"/>
        <end position="91"/>
    </location>
</feature>
<dbReference type="AlphaFoldDB" id="A0A165CWP3"/>
<feature type="compositionally biased region" description="Pro residues" evidence="1">
    <location>
        <begin position="158"/>
        <end position="167"/>
    </location>
</feature>
<dbReference type="InParanoid" id="A0A165CWP3"/>
<accession>A0A165CWP3</accession>